<dbReference type="PROSITE" id="PS51898">
    <property type="entry name" value="TYR_RECOMBINASE"/>
    <property type="match status" value="1"/>
</dbReference>
<evidence type="ECO:0000256" key="2">
    <source>
        <dbReference type="ARBA" id="ARBA00022908"/>
    </source>
</evidence>
<keyword evidence="2" id="KW-0229">DNA integration</keyword>
<comment type="caution">
    <text evidence="6">The sequence shown here is derived from an EMBL/GenBank/DDBJ whole genome shotgun (WGS) entry which is preliminary data.</text>
</comment>
<dbReference type="CDD" id="cd00796">
    <property type="entry name" value="INT_Rci_Hp1_C"/>
    <property type="match status" value="1"/>
</dbReference>
<dbReference type="GO" id="GO:0003677">
    <property type="term" value="F:DNA binding"/>
    <property type="evidence" value="ECO:0007669"/>
    <property type="project" value="UniProtKB-KW"/>
</dbReference>
<gene>
    <name evidence="6" type="ORF">BJF92_11410</name>
</gene>
<dbReference type="STRING" id="1672749.BJF92_11410"/>
<dbReference type="EMBL" id="MKIO01000021">
    <property type="protein sequence ID" value="OLP56687.1"/>
    <property type="molecule type" value="Genomic_DNA"/>
</dbReference>
<evidence type="ECO:0000256" key="4">
    <source>
        <dbReference type="ARBA" id="ARBA00023172"/>
    </source>
</evidence>
<feature type="domain" description="Tyr recombinase" evidence="5">
    <location>
        <begin position="174"/>
        <end position="360"/>
    </location>
</feature>
<accession>A0A1Q9AMQ3</accession>
<dbReference type="RefSeq" id="WP_075633707.1">
    <property type="nucleotide sequence ID" value="NZ_MKIO01000021.1"/>
</dbReference>
<dbReference type="SUPFAM" id="SSF56349">
    <property type="entry name" value="DNA breaking-rejoining enzymes"/>
    <property type="match status" value="1"/>
</dbReference>
<dbReference type="Gene3D" id="1.10.443.10">
    <property type="entry name" value="Intergrase catalytic core"/>
    <property type="match status" value="1"/>
</dbReference>
<dbReference type="OrthoDB" id="6388170at2"/>
<sequence length="369" mass="42172">MGTISERKRANGTKAYTAQIRIRRDGKVVHTEAQTFDRRPAANAWLKKRETELNAPGVLLRPKGTDITLAQAIERYERETVRDFGRTKLQVLKAIKGAEIAQKKCRDIASHDIVAYGRELGETRTPQTVDNYLSFLSSVFAIAKPAWGVELDAAAMADARKVLKHIGAISKSRQRDRRPSIEELDRLLAHYADRSIRSDLKMPMQDIIIFALFSTRRQEEICRIQWEDLDRPNSRVLVRDMKNPGEKMGNHVWCDLVPEALAVIDRQPMGNGRIFPVNEKSVSASFTRACALLNIKDLHFHDLRHEGISRLFEMGWTIPHVAAVSGHRSWVSLKRYAHIKTRDTDKYQGWQPLRAHQALHAAWTHHADK</sequence>
<proteinExistence type="inferred from homology"/>
<dbReference type="InterPro" id="IPR011010">
    <property type="entry name" value="DNA_brk_join_enz"/>
</dbReference>
<evidence type="ECO:0000313" key="6">
    <source>
        <dbReference type="EMBL" id="OLP56687.1"/>
    </source>
</evidence>
<organism evidence="6 7">
    <name type="scientific">Xaviernesmea rhizosphaerae</name>
    <dbReference type="NCBI Taxonomy" id="1672749"/>
    <lineage>
        <taxon>Bacteria</taxon>
        <taxon>Pseudomonadati</taxon>
        <taxon>Pseudomonadota</taxon>
        <taxon>Alphaproteobacteria</taxon>
        <taxon>Hyphomicrobiales</taxon>
        <taxon>Rhizobiaceae</taxon>
        <taxon>Rhizobium/Agrobacterium group</taxon>
        <taxon>Xaviernesmea</taxon>
    </lineage>
</organism>
<dbReference type="InterPro" id="IPR013762">
    <property type="entry name" value="Integrase-like_cat_sf"/>
</dbReference>
<evidence type="ECO:0000259" key="5">
    <source>
        <dbReference type="PROSITE" id="PS51898"/>
    </source>
</evidence>
<evidence type="ECO:0000313" key="7">
    <source>
        <dbReference type="Proteomes" id="UP000186143"/>
    </source>
</evidence>
<dbReference type="PANTHER" id="PTHR30349:SF41">
    <property type="entry name" value="INTEGRASE_RECOMBINASE PROTEIN MJ0367-RELATED"/>
    <property type="match status" value="1"/>
</dbReference>
<evidence type="ECO:0000256" key="3">
    <source>
        <dbReference type="ARBA" id="ARBA00023125"/>
    </source>
</evidence>
<dbReference type="InterPro" id="IPR050090">
    <property type="entry name" value="Tyrosine_recombinase_XerCD"/>
</dbReference>
<dbReference type="PANTHER" id="PTHR30349">
    <property type="entry name" value="PHAGE INTEGRASE-RELATED"/>
    <property type="match status" value="1"/>
</dbReference>
<dbReference type="AlphaFoldDB" id="A0A1Q9AMQ3"/>
<protein>
    <submittedName>
        <fullName evidence="6">Integrase</fullName>
    </submittedName>
</protein>
<comment type="similarity">
    <text evidence="1">Belongs to the 'phage' integrase family.</text>
</comment>
<keyword evidence="3" id="KW-0238">DNA-binding</keyword>
<dbReference type="GO" id="GO:0006310">
    <property type="term" value="P:DNA recombination"/>
    <property type="evidence" value="ECO:0007669"/>
    <property type="project" value="UniProtKB-KW"/>
</dbReference>
<dbReference type="Proteomes" id="UP000186143">
    <property type="component" value="Unassembled WGS sequence"/>
</dbReference>
<name>A0A1Q9AMQ3_9HYPH</name>
<dbReference type="GO" id="GO:0015074">
    <property type="term" value="P:DNA integration"/>
    <property type="evidence" value="ECO:0007669"/>
    <property type="project" value="UniProtKB-KW"/>
</dbReference>
<keyword evidence="4" id="KW-0233">DNA recombination</keyword>
<dbReference type="InterPro" id="IPR002104">
    <property type="entry name" value="Integrase_catalytic"/>
</dbReference>
<reference evidence="6 7" key="1">
    <citation type="submission" date="2016-09" db="EMBL/GenBank/DDBJ databases">
        <title>Rhizobium sp. nov., a novel species isolated from the rice rhizosphere.</title>
        <authorList>
            <person name="Zhao J."/>
            <person name="Zhang X."/>
        </authorList>
    </citation>
    <scope>NUCLEOTIDE SEQUENCE [LARGE SCALE GENOMIC DNA]</scope>
    <source>
        <strain evidence="6 7">MH17</strain>
    </source>
</reference>
<dbReference type="Pfam" id="PF00589">
    <property type="entry name" value="Phage_integrase"/>
    <property type="match status" value="1"/>
</dbReference>
<evidence type="ECO:0000256" key="1">
    <source>
        <dbReference type="ARBA" id="ARBA00008857"/>
    </source>
</evidence>